<feature type="domain" description="ABC transmembrane type-1" evidence="12">
    <location>
        <begin position="8"/>
        <end position="211"/>
    </location>
</feature>
<comment type="function">
    <text evidence="1 11">Part of the binding-protein-dependent transport system for molybdenum; probably responsible for the translocation of the substrate across the membrane.</text>
</comment>
<evidence type="ECO:0000256" key="2">
    <source>
        <dbReference type="ARBA" id="ARBA00004651"/>
    </source>
</evidence>
<protein>
    <recommendedName>
        <fullName evidence="11">Molybdenum transport system permease</fullName>
    </recommendedName>
</protein>
<reference evidence="13 14" key="1">
    <citation type="submission" date="2019-03" db="EMBL/GenBank/DDBJ databases">
        <title>Genomic Encyclopedia of Type Strains, Phase IV (KMG-IV): sequencing the most valuable type-strain genomes for metagenomic binning, comparative biology and taxonomic classification.</title>
        <authorList>
            <person name="Goeker M."/>
        </authorList>
    </citation>
    <scope>NUCLEOTIDE SEQUENCE [LARGE SCALE GENOMIC DNA]</scope>
    <source>
        <strain evidence="13 14">DSM 24984</strain>
    </source>
</reference>
<feature type="transmembrane region" description="Helical" evidence="10">
    <location>
        <begin position="195"/>
        <end position="214"/>
    </location>
</feature>
<dbReference type="PROSITE" id="PS50928">
    <property type="entry name" value="ABC_TM1"/>
    <property type="match status" value="1"/>
</dbReference>
<evidence type="ECO:0000256" key="7">
    <source>
        <dbReference type="ARBA" id="ARBA00022692"/>
    </source>
</evidence>
<keyword evidence="5 11" id="KW-1003">Cell membrane</keyword>
<dbReference type="GO" id="GO:0015098">
    <property type="term" value="F:molybdate ion transmembrane transporter activity"/>
    <property type="evidence" value="ECO:0007669"/>
    <property type="project" value="UniProtKB-UniRule"/>
</dbReference>
<keyword evidence="7 10" id="KW-0812">Transmembrane</keyword>
<dbReference type="Proteomes" id="UP000294614">
    <property type="component" value="Unassembled WGS sequence"/>
</dbReference>
<dbReference type="EMBL" id="SMGG01000003">
    <property type="protein sequence ID" value="TCK62177.1"/>
    <property type="molecule type" value="Genomic_DNA"/>
</dbReference>
<organism evidence="13 14">
    <name type="scientific">Seleniivibrio woodruffii</name>
    <dbReference type="NCBI Taxonomy" id="1078050"/>
    <lineage>
        <taxon>Bacteria</taxon>
        <taxon>Pseudomonadati</taxon>
        <taxon>Deferribacterota</taxon>
        <taxon>Deferribacteres</taxon>
        <taxon>Deferribacterales</taxon>
        <taxon>Geovibrionaceae</taxon>
        <taxon>Seleniivibrio</taxon>
    </lineage>
</organism>
<evidence type="ECO:0000256" key="5">
    <source>
        <dbReference type="ARBA" id="ARBA00022475"/>
    </source>
</evidence>
<name>A0A4R1KDK3_9BACT</name>
<evidence type="ECO:0000313" key="13">
    <source>
        <dbReference type="EMBL" id="TCK62177.1"/>
    </source>
</evidence>
<evidence type="ECO:0000256" key="3">
    <source>
        <dbReference type="ARBA" id="ARBA00007069"/>
    </source>
</evidence>
<keyword evidence="4 10" id="KW-0813">Transport</keyword>
<dbReference type="Pfam" id="PF00528">
    <property type="entry name" value="BPD_transp_1"/>
    <property type="match status" value="1"/>
</dbReference>
<feature type="transmembrane region" description="Helical" evidence="10">
    <location>
        <begin position="46"/>
        <end position="65"/>
    </location>
</feature>
<keyword evidence="8 10" id="KW-1133">Transmembrane helix</keyword>
<dbReference type="Gene3D" id="1.10.3720.10">
    <property type="entry name" value="MetI-like"/>
    <property type="match status" value="1"/>
</dbReference>
<evidence type="ECO:0000256" key="8">
    <source>
        <dbReference type="ARBA" id="ARBA00022989"/>
    </source>
</evidence>
<dbReference type="InterPro" id="IPR011867">
    <property type="entry name" value="ModB_ABC"/>
</dbReference>
<dbReference type="InterPro" id="IPR035906">
    <property type="entry name" value="MetI-like_sf"/>
</dbReference>
<dbReference type="OrthoDB" id="9795403at2"/>
<keyword evidence="9 10" id="KW-0472">Membrane</keyword>
<evidence type="ECO:0000256" key="11">
    <source>
        <dbReference type="RuleBase" id="RU365097"/>
    </source>
</evidence>
<keyword evidence="14" id="KW-1185">Reference proteome</keyword>
<evidence type="ECO:0000256" key="9">
    <source>
        <dbReference type="ARBA" id="ARBA00023136"/>
    </source>
</evidence>
<dbReference type="AlphaFoldDB" id="A0A4R1KDK3"/>
<evidence type="ECO:0000256" key="10">
    <source>
        <dbReference type="RuleBase" id="RU363032"/>
    </source>
</evidence>
<evidence type="ECO:0000259" key="12">
    <source>
        <dbReference type="PROSITE" id="PS50928"/>
    </source>
</evidence>
<comment type="similarity">
    <text evidence="3 11">Belongs to the binding-protein-dependent transport system permease family. CysTW subfamily.</text>
</comment>
<dbReference type="PANTHER" id="PTHR30183">
    <property type="entry name" value="MOLYBDENUM TRANSPORT SYSTEM PERMEASE PROTEIN MODB"/>
    <property type="match status" value="1"/>
</dbReference>
<dbReference type="SUPFAM" id="SSF161098">
    <property type="entry name" value="MetI-like"/>
    <property type="match status" value="1"/>
</dbReference>
<proteinExistence type="inferred from homology"/>
<comment type="subcellular location">
    <subcellularLocation>
        <location evidence="2 10">Cell membrane</location>
        <topology evidence="2 10">Multi-pass membrane protein</topology>
    </subcellularLocation>
</comment>
<dbReference type="CDD" id="cd06261">
    <property type="entry name" value="TM_PBP2"/>
    <property type="match status" value="1"/>
</dbReference>
<feature type="transmembrane region" description="Helical" evidence="10">
    <location>
        <begin position="85"/>
        <end position="104"/>
    </location>
</feature>
<gene>
    <name evidence="13" type="ORF">C8D98_0691</name>
</gene>
<sequence>MRELLSPLILTFELAAVTTLILAVTAIPFAYWLASANFRGKSIVESVTGLPIVLPPSVLGFYLLVFMGPHGSLGGILAKFDIRMVFTFEGLVFASVIYSLPFMVQPVQAGFEALPHSLKEASYTLGKSRIRTFFMVMLPNIKPSLITGIVLSFAHTVGEFGVVLMIGGSIPDETRVASIAIYDQVEAMNYSTAHFYSAVLFVLAFAVLVTVNMVNRKISGKTI</sequence>
<dbReference type="NCBIfam" id="TIGR02141">
    <property type="entry name" value="modB_ABC"/>
    <property type="match status" value="1"/>
</dbReference>
<keyword evidence="6 11" id="KW-0500">Molybdenum</keyword>
<evidence type="ECO:0000256" key="6">
    <source>
        <dbReference type="ARBA" id="ARBA00022505"/>
    </source>
</evidence>
<evidence type="ECO:0000313" key="14">
    <source>
        <dbReference type="Proteomes" id="UP000294614"/>
    </source>
</evidence>
<evidence type="ECO:0000256" key="4">
    <source>
        <dbReference type="ARBA" id="ARBA00022448"/>
    </source>
</evidence>
<comment type="caution">
    <text evidence="13">The sequence shown here is derived from an EMBL/GenBank/DDBJ whole genome shotgun (WGS) entry which is preliminary data.</text>
</comment>
<evidence type="ECO:0000256" key="1">
    <source>
        <dbReference type="ARBA" id="ARBA00002949"/>
    </source>
</evidence>
<feature type="transmembrane region" description="Helical" evidence="10">
    <location>
        <begin position="12"/>
        <end position="34"/>
    </location>
</feature>
<feature type="transmembrane region" description="Helical" evidence="10">
    <location>
        <begin position="145"/>
        <end position="166"/>
    </location>
</feature>
<dbReference type="RefSeq" id="WP_132872036.1">
    <property type="nucleotide sequence ID" value="NZ_SMGG01000003.1"/>
</dbReference>
<dbReference type="PANTHER" id="PTHR30183:SF8">
    <property type="entry name" value="MOLYBDENUM TRANSPORT SYSTEM PERMEASE"/>
    <property type="match status" value="1"/>
</dbReference>
<accession>A0A4R1KDK3</accession>
<dbReference type="InterPro" id="IPR000515">
    <property type="entry name" value="MetI-like"/>
</dbReference>
<dbReference type="GO" id="GO:0005886">
    <property type="term" value="C:plasma membrane"/>
    <property type="evidence" value="ECO:0007669"/>
    <property type="project" value="UniProtKB-SubCell"/>
</dbReference>